<dbReference type="EMBL" id="OX395143">
    <property type="protein sequence ID" value="CAI5797883.1"/>
    <property type="molecule type" value="Genomic_DNA"/>
</dbReference>
<accession>A0AA35LKP0</accession>
<organism evidence="1 2">
    <name type="scientific">Podarcis lilfordi</name>
    <name type="common">Lilford's wall lizard</name>
    <dbReference type="NCBI Taxonomy" id="74358"/>
    <lineage>
        <taxon>Eukaryota</taxon>
        <taxon>Metazoa</taxon>
        <taxon>Chordata</taxon>
        <taxon>Craniata</taxon>
        <taxon>Vertebrata</taxon>
        <taxon>Euteleostomi</taxon>
        <taxon>Lepidosauria</taxon>
        <taxon>Squamata</taxon>
        <taxon>Bifurcata</taxon>
        <taxon>Unidentata</taxon>
        <taxon>Episquamata</taxon>
        <taxon>Laterata</taxon>
        <taxon>Lacertibaenia</taxon>
        <taxon>Lacertidae</taxon>
        <taxon>Podarcis</taxon>
    </lineage>
</organism>
<evidence type="ECO:0000313" key="2">
    <source>
        <dbReference type="Proteomes" id="UP001178461"/>
    </source>
</evidence>
<evidence type="ECO:0000313" key="1">
    <source>
        <dbReference type="EMBL" id="CAI5797883.1"/>
    </source>
</evidence>
<gene>
    <name evidence="1" type="ORF">PODLI_1B001820</name>
</gene>
<reference evidence="1" key="1">
    <citation type="submission" date="2022-12" db="EMBL/GenBank/DDBJ databases">
        <authorList>
            <person name="Alioto T."/>
            <person name="Alioto T."/>
            <person name="Gomez Garrido J."/>
        </authorList>
    </citation>
    <scope>NUCLEOTIDE SEQUENCE</scope>
</reference>
<dbReference type="AlphaFoldDB" id="A0AA35LKP0"/>
<protein>
    <submittedName>
        <fullName evidence="1">Uncharacterized protein</fullName>
    </submittedName>
</protein>
<dbReference type="Proteomes" id="UP001178461">
    <property type="component" value="Chromosome 16"/>
</dbReference>
<proteinExistence type="predicted"/>
<name>A0AA35LKP0_9SAUR</name>
<sequence length="120" mass="13042">MKKEQPGSKLLGSRFQTTCSRNFQMVRGVQQRPTKESLPLPRGACSIACSCSCLSQQGKSQQRTLGELQVAGARILKEEGMQSLEWMGLQGERAGMARMLRGIQEPIGGSEASQQWGGGQ</sequence>
<keyword evidence="2" id="KW-1185">Reference proteome</keyword>